<evidence type="ECO:0000313" key="8">
    <source>
        <dbReference type="Proteomes" id="UP000627369"/>
    </source>
</evidence>
<comment type="cofactor">
    <cofactor evidence="1">
        <name>FAD</name>
        <dbReference type="ChEBI" id="CHEBI:57692"/>
    </cofactor>
</comment>
<reference evidence="7" key="2">
    <citation type="submission" date="2020-09" db="EMBL/GenBank/DDBJ databases">
        <authorList>
            <person name="Sun Q."/>
            <person name="Zhou Y."/>
        </authorList>
    </citation>
    <scope>NUCLEOTIDE SEQUENCE</scope>
    <source>
        <strain evidence="7">CGMCC 4.7398</strain>
    </source>
</reference>
<dbReference type="EMBL" id="BNAS01000011">
    <property type="protein sequence ID" value="GHH80119.1"/>
    <property type="molecule type" value="Genomic_DNA"/>
</dbReference>
<proteinExistence type="predicted"/>
<evidence type="ECO:0000256" key="3">
    <source>
        <dbReference type="ARBA" id="ARBA00022827"/>
    </source>
</evidence>
<dbReference type="InterPro" id="IPR023753">
    <property type="entry name" value="FAD/NAD-binding_dom"/>
</dbReference>
<keyword evidence="3" id="KW-0274">FAD</keyword>
<feature type="compositionally biased region" description="Basic residues" evidence="5">
    <location>
        <begin position="231"/>
        <end position="242"/>
    </location>
</feature>
<organism evidence="7 8">
    <name type="scientific">Promicromonospora soli</name>
    <dbReference type="NCBI Taxonomy" id="2035533"/>
    <lineage>
        <taxon>Bacteria</taxon>
        <taxon>Bacillati</taxon>
        <taxon>Actinomycetota</taxon>
        <taxon>Actinomycetes</taxon>
        <taxon>Micrococcales</taxon>
        <taxon>Promicromonosporaceae</taxon>
        <taxon>Promicromonospora</taxon>
    </lineage>
</organism>
<keyword evidence="4" id="KW-0560">Oxidoreductase</keyword>
<feature type="region of interest" description="Disordered" evidence="5">
    <location>
        <begin position="309"/>
        <end position="336"/>
    </location>
</feature>
<dbReference type="Proteomes" id="UP000627369">
    <property type="component" value="Unassembled WGS sequence"/>
</dbReference>
<feature type="domain" description="FAD/NAD(P)-binding" evidence="6">
    <location>
        <begin position="2"/>
        <end position="135"/>
    </location>
</feature>
<dbReference type="Gene3D" id="3.50.50.60">
    <property type="entry name" value="FAD/NAD(P)-binding domain"/>
    <property type="match status" value="2"/>
</dbReference>
<evidence type="ECO:0000256" key="4">
    <source>
        <dbReference type="ARBA" id="ARBA00023002"/>
    </source>
</evidence>
<keyword evidence="8" id="KW-1185">Reference proteome</keyword>
<evidence type="ECO:0000256" key="5">
    <source>
        <dbReference type="SAM" id="MobiDB-lite"/>
    </source>
</evidence>
<evidence type="ECO:0000313" key="7">
    <source>
        <dbReference type="EMBL" id="GHH80119.1"/>
    </source>
</evidence>
<dbReference type="InterPro" id="IPR036188">
    <property type="entry name" value="FAD/NAD-bd_sf"/>
</dbReference>
<reference evidence="7" key="1">
    <citation type="journal article" date="2014" name="Int. J. Syst. Evol. Microbiol.">
        <title>Complete genome sequence of Corynebacterium casei LMG S-19264T (=DSM 44701T), isolated from a smear-ripened cheese.</title>
        <authorList>
            <consortium name="US DOE Joint Genome Institute (JGI-PGF)"/>
            <person name="Walter F."/>
            <person name="Albersmeier A."/>
            <person name="Kalinowski J."/>
            <person name="Ruckert C."/>
        </authorList>
    </citation>
    <scope>NUCLEOTIDE SEQUENCE</scope>
    <source>
        <strain evidence="7">CGMCC 4.7398</strain>
    </source>
</reference>
<accession>A0A919G991</accession>
<dbReference type="GO" id="GO:0016651">
    <property type="term" value="F:oxidoreductase activity, acting on NAD(P)H"/>
    <property type="evidence" value="ECO:0007669"/>
    <property type="project" value="TreeGrafter"/>
</dbReference>
<dbReference type="RefSeq" id="WP_229872723.1">
    <property type="nucleotide sequence ID" value="NZ_BNAS01000011.1"/>
</dbReference>
<evidence type="ECO:0000259" key="6">
    <source>
        <dbReference type="Pfam" id="PF07992"/>
    </source>
</evidence>
<protein>
    <recommendedName>
        <fullName evidence="6">FAD/NAD(P)-binding domain-containing protein</fullName>
    </recommendedName>
</protein>
<dbReference type="PANTHER" id="PTHR43557:SF2">
    <property type="entry name" value="RIESKE DOMAIN-CONTAINING PROTEIN-RELATED"/>
    <property type="match status" value="1"/>
</dbReference>
<dbReference type="InterPro" id="IPR016156">
    <property type="entry name" value="FAD/NAD-linked_Rdtase_dimer_sf"/>
</dbReference>
<dbReference type="SUPFAM" id="SSF51905">
    <property type="entry name" value="FAD/NAD(P)-binding domain"/>
    <property type="match status" value="1"/>
</dbReference>
<dbReference type="Pfam" id="PF07992">
    <property type="entry name" value="Pyr_redox_2"/>
    <property type="match status" value="1"/>
</dbReference>
<dbReference type="SUPFAM" id="SSF55424">
    <property type="entry name" value="FAD/NAD-linked reductases, dimerisation (C-terminal) domain"/>
    <property type="match status" value="1"/>
</dbReference>
<gene>
    <name evidence="7" type="ORF">GCM10017772_47500</name>
</gene>
<dbReference type="AlphaFoldDB" id="A0A919G991"/>
<dbReference type="PRINTS" id="PR00368">
    <property type="entry name" value="FADPNR"/>
</dbReference>
<comment type="caution">
    <text evidence="7">The sequence shown here is derived from an EMBL/GenBank/DDBJ whole genome shotgun (WGS) entry which is preliminary data.</text>
</comment>
<evidence type="ECO:0000256" key="1">
    <source>
        <dbReference type="ARBA" id="ARBA00001974"/>
    </source>
</evidence>
<dbReference type="PANTHER" id="PTHR43557">
    <property type="entry name" value="APOPTOSIS-INDUCING FACTOR 1"/>
    <property type="match status" value="1"/>
</dbReference>
<feature type="region of interest" description="Disordered" evidence="5">
    <location>
        <begin position="171"/>
        <end position="247"/>
    </location>
</feature>
<sequence>MARGLGCEVTVVEPAPVPLAHAVGAEVGQVLTQAHRERGVDVRTGVGVTQVHDGGLELADGTTVEADDVLLAIGSVPNTGWLELSGLPVADGLVCDEYCAAAPGVYGVGDVARWDNPLFGASMWIEHRTHAGEQGLAVARNLLNPDAPRPFAPVPYFWSDQYGMKICVGTTRSGSSRATRPSGASWLRTAPATGSRACSPSACRPGRSARGGSASPRAPPGTTLSATCPTARRRPHGRRSALAHRPDTQDEVVVVTGAGGMGEAVASRIGTAHVIDAFEYVAASGLSLVCVASMAGHYAQLTAQQERELATTPARRARRGGRTAFAVRQPVHLDDS</sequence>
<dbReference type="InterPro" id="IPR050446">
    <property type="entry name" value="FAD-oxidoreductase/Apoptosis"/>
</dbReference>
<evidence type="ECO:0000256" key="2">
    <source>
        <dbReference type="ARBA" id="ARBA00022630"/>
    </source>
</evidence>
<dbReference type="GO" id="GO:0005737">
    <property type="term" value="C:cytoplasm"/>
    <property type="evidence" value="ECO:0007669"/>
    <property type="project" value="TreeGrafter"/>
</dbReference>
<name>A0A919G991_9MICO</name>
<keyword evidence="2" id="KW-0285">Flavoprotein</keyword>